<accession>I3VSA9</accession>
<evidence type="ECO:0000256" key="7">
    <source>
        <dbReference type="ARBA" id="ARBA00022697"/>
    </source>
</evidence>
<comment type="catalytic activity">
    <reaction evidence="11 13">
        <text>L-homoserine + ATP = O-phospho-L-homoserine + ADP + H(+)</text>
        <dbReference type="Rhea" id="RHEA:13985"/>
        <dbReference type="ChEBI" id="CHEBI:15378"/>
        <dbReference type="ChEBI" id="CHEBI:30616"/>
        <dbReference type="ChEBI" id="CHEBI:57476"/>
        <dbReference type="ChEBI" id="CHEBI:57590"/>
        <dbReference type="ChEBI" id="CHEBI:456216"/>
        <dbReference type="EC" id="2.7.1.39"/>
    </reaction>
</comment>
<dbReference type="AlphaFoldDB" id="I3VSA9"/>
<dbReference type="GO" id="GO:0005524">
    <property type="term" value="F:ATP binding"/>
    <property type="evidence" value="ECO:0007669"/>
    <property type="project" value="UniProtKB-UniRule"/>
</dbReference>
<dbReference type="SUPFAM" id="SSF55060">
    <property type="entry name" value="GHMP Kinase, C-terminal domain"/>
    <property type="match status" value="1"/>
</dbReference>
<feature type="domain" description="GHMP kinase C-terminal" evidence="15">
    <location>
        <begin position="219"/>
        <end position="280"/>
    </location>
</feature>
<dbReference type="PROSITE" id="PS00627">
    <property type="entry name" value="GHMP_KINASES_ATP"/>
    <property type="match status" value="1"/>
</dbReference>
<dbReference type="InterPro" id="IPR020568">
    <property type="entry name" value="Ribosomal_Su5_D2-typ_SF"/>
</dbReference>
<keyword evidence="6 13" id="KW-0808">Transferase</keyword>
<dbReference type="UniPathway" id="UPA00050">
    <property type="reaction ID" value="UER00064"/>
</dbReference>
<gene>
    <name evidence="13" type="primary">thrB</name>
    <name evidence="16" type="ordered locus">Tsac_0374</name>
</gene>
<dbReference type="InterPro" id="IPR014721">
    <property type="entry name" value="Ribsml_uS5_D2-typ_fold_subgr"/>
</dbReference>
<sequence length="301" mass="33021">MVKSVRVRVPASTANLGPGFDCLGIALNLYNEIYMEIKGHKLEIDVEGEGILNIDRNEENLVYKAAKKIFDKANISIDGLYIKSKNGIPTGSGLGSSAAAIVGGLVAANALIGNPFNRDEILDIASSMEGHADNVSPALNGGFNVATFDGKRTYFVKKELDGNIEFLAFYPKRELLTSKARGVLPSIIEFRSAVFNVGRSSLFTASMFSGRYDLLKYASQDMLHQVYRKEFINEMYYVIEEALDKGAYAAFLSGAGPTMMVMVDKNALSRVEEAIKKVYKDRGMECSIYQLKCDNDGAKII</sequence>
<comment type="similarity">
    <text evidence="2 13">Belongs to the GHMP kinase family. Homoserine kinase subfamily.</text>
</comment>
<dbReference type="Gene3D" id="3.30.230.10">
    <property type="match status" value="1"/>
</dbReference>
<dbReference type="NCBIfam" id="TIGR00191">
    <property type="entry name" value="thrB"/>
    <property type="match status" value="1"/>
</dbReference>
<keyword evidence="5 13" id="KW-0028">Amino-acid biosynthesis</keyword>
<evidence type="ECO:0000256" key="8">
    <source>
        <dbReference type="ARBA" id="ARBA00022741"/>
    </source>
</evidence>
<dbReference type="NCBIfam" id="NF002288">
    <property type="entry name" value="PRK01212.1-4"/>
    <property type="match status" value="1"/>
</dbReference>
<protein>
    <recommendedName>
        <fullName evidence="4 13">Homoserine kinase</fullName>
        <shortName evidence="13">HK</shortName>
        <shortName evidence="13">HSK</shortName>
        <ecNumber evidence="3 13">2.7.1.39</ecNumber>
    </recommendedName>
</protein>
<evidence type="ECO:0000256" key="9">
    <source>
        <dbReference type="ARBA" id="ARBA00022777"/>
    </source>
</evidence>
<keyword evidence="9 13" id="KW-0418">Kinase</keyword>
<evidence type="ECO:0000256" key="5">
    <source>
        <dbReference type="ARBA" id="ARBA00022605"/>
    </source>
</evidence>
<dbReference type="PANTHER" id="PTHR20861">
    <property type="entry name" value="HOMOSERINE/4-DIPHOSPHOCYTIDYL-2-C-METHYL-D-ERYTHRITOL KINASE"/>
    <property type="match status" value="1"/>
</dbReference>
<organism evidence="16 17">
    <name type="scientific">Thermoanaerobacterium saccharolyticum (strain DSM 8691 / JW/SL-YS485)</name>
    <dbReference type="NCBI Taxonomy" id="1094508"/>
    <lineage>
        <taxon>Bacteria</taxon>
        <taxon>Bacillati</taxon>
        <taxon>Bacillota</taxon>
        <taxon>Clostridia</taxon>
        <taxon>Thermoanaerobacterales</taxon>
        <taxon>Thermoanaerobacteraceae</taxon>
        <taxon>Thermoanaerobacterium</taxon>
    </lineage>
</organism>
<evidence type="ECO:0000256" key="6">
    <source>
        <dbReference type="ARBA" id="ARBA00022679"/>
    </source>
</evidence>
<dbReference type="InterPro" id="IPR013750">
    <property type="entry name" value="GHMP_kinase_C_dom"/>
</dbReference>
<evidence type="ECO:0000256" key="4">
    <source>
        <dbReference type="ARBA" id="ARBA00017858"/>
    </source>
</evidence>
<comment type="subcellular location">
    <subcellularLocation>
        <location evidence="13">Cytoplasm</location>
    </subcellularLocation>
</comment>
<dbReference type="InterPro" id="IPR036554">
    <property type="entry name" value="GHMP_kinase_C_sf"/>
</dbReference>
<reference evidence="16 17" key="1">
    <citation type="journal article" date="2014" name="Appl. Environ. Microbiol.">
        <title>Profile of Secreted Hydrolases, Associated Proteins, and SlpA in Thermoanaerobacterium saccharolyticum during the Degradation of Hemicellulose.</title>
        <authorList>
            <person name="Currie D.H."/>
            <person name="Guss A.M."/>
            <person name="Herring C.D."/>
            <person name="Giannone R.J."/>
            <person name="Johnson C.M."/>
            <person name="Lankford P.K."/>
            <person name="Brown S.D."/>
            <person name="Hettich R.L."/>
            <person name="Lynd L.R."/>
        </authorList>
    </citation>
    <scope>NUCLEOTIDE SEQUENCE [LARGE SCALE GENOMIC DNA]</scope>
    <source>
        <strain evidence="17">DSM 8691 / JW/SL-YS485</strain>
    </source>
</reference>
<comment type="function">
    <text evidence="12 13">Catalyzes the ATP-dependent phosphorylation of L-homoserine to L-homoserine phosphate.</text>
</comment>
<evidence type="ECO:0000313" key="16">
    <source>
        <dbReference type="EMBL" id="AFK85404.1"/>
    </source>
</evidence>
<evidence type="ECO:0000259" key="15">
    <source>
        <dbReference type="Pfam" id="PF08544"/>
    </source>
</evidence>
<evidence type="ECO:0000256" key="12">
    <source>
        <dbReference type="ARBA" id="ARBA00049954"/>
    </source>
</evidence>
<evidence type="ECO:0000259" key="14">
    <source>
        <dbReference type="Pfam" id="PF00288"/>
    </source>
</evidence>
<dbReference type="InterPro" id="IPR000870">
    <property type="entry name" value="Homoserine_kinase"/>
</dbReference>
<dbReference type="PIRSF" id="PIRSF000676">
    <property type="entry name" value="Homoser_kin"/>
    <property type="match status" value="1"/>
</dbReference>
<dbReference type="eggNOG" id="COG0083">
    <property type="taxonomic scope" value="Bacteria"/>
</dbReference>
<dbReference type="InterPro" id="IPR006203">
    <property type="entry name" value="GHMP_knse_ATP-bd_CS"/>
</dbReference>
<dbReference type="SUPFAM" id="SSF54211">
    <property type="entry name" value="Ribosomal protein S5 domain 2-like"/>
    <property type="match status" value="1"/>
</dbReference>
<dbReference type="Proteomes" id="UP000006178">
    <property type="component" value="Chromosome"/>
</dbReference>
<evidence type="ECO:0000256" key="3">
    <source>
        <dbReference type="ARBA" id="ARBA00012078"/>
    </source>
</evidence>
<evidence type="ECO:0000256" key="11">
    <source>
        <dbReference type="ARBA" id="ARBA00049375"/>
    </source>
</evidence>
<name>I3VSA9_THESW</name>
<dbReference type="Pfam" id="PF08544">
    <property type="entry name" value="GHMP_kinases_C"/>
    <property type="match status" value="1"/>
</dbReference>
<dbReference type="STRING" id="1094508.Tsac_0374"/>
<evidence type="ECO:0000256" key="2">
    <source>
        <dbReference type="ARBA" id="ARBA00007370"/>
    </source>
</evidence>
<keyword evidence="10 13" id="KW-0067">ATP-binding</keyword>
<feature type="binding site" evidence="13">
    <location>
        <begin position="89"/>
        <end position="99"/>
    </location>
    <ligand>
        <name>ATP</name>
        <dbReference type="ChEBI" id="CHEBI:30616"/>
    </ligand>
</feature>
<keyword evidence="8 13" id="KW-0547">Nucleotide-binding</keyword>
<keyword evidence="13" id="KW-0963">Cytoplasm</keyword>
<dbReference type="EC" id="2.7.1.39" evidence="3 13"/>
<keyword evidence="7 13" id="KW-0791">Threonine biosynthesis</keyword>
<evidence type="ECO:0000313" key="17">
    <source>
        <dbReference type="Proteomes" id="UP000006178"/>
    </source>
</evidence>
<dbReference type="KEGG" id="tsh:Tsac_0374"/>
<keyword evidence="17" id="KW-1185">Reference proteome</keyword>
<dbReference type="GO" id="GO:0004413">
    <property type="term" value="F:homoserine kinase activity"/>
    <property type="evidence" value="ECO:0007669"/>
    <property type="project" value="UniProtKB-UniRule"/>
</dbReference>
<dbReference type="RefSeq" id="WP_014757325.1">
    <property type="nucleotide sequence ID" value="NC_017992.1"/>
</dbReference>
<dbReference type="Gene3D" id="3.30.70.890">
    <property type="entry name" value="GHMP kinase, C-terminal domain"/>
    <property type="match status" value="1"/>
</dbReference>
<dbReference type="GO" id="GO:0005737">
    <property type="term" value="C:cytoplasm"/>
    <property type="evidence" value="ECO:0007669"/>
    <property type="project" value="UniProtKB-SubCell"/>
</dbReference>
<evidence type="ECO:0000256" key="13">
    <source>
        <dbReference type="HAMAP-Rule" id="MF_00384"/>
    </source>
</evidence>
<dbReference type="PRINTS" id="PR00958">
    <property type="entry name" value="HOMSERKINASE"/>
</dbReference>
<dbReference type="GO" id="GO:0009088">
    <property type="term" value="P:threonine biosynthetic process"/>
    <property type="evidence" value="ECO:0007669"/>
    <property type="project" value="UniProtKB-UniRule"/>
</dbReference>
<dbReference type="PATRIC" id="fig|1094508.3.peg.380"/>
<feature type="domain" description="GHMP kinase N-terminal" evidence="14">
    <location>
        <begin position="60"/>
        <end position="142"/>
    </location>
</feature>
<dbReference type="InterPro" id="IPR006204">
    <property type="entry name" value="GHMP_kinase_N_dom"/>
</dbReference>
<evidence type="ECO:0000256" key="10">
    <source>
        <dbReference type="ARBA" id="ARBA00022840"/>
    </source>
</evidence>
<dbReference type="Pfam" id="PF00288">
    <property type="entry name" value="GHMP_kinases_N"/>
    <property type="match status" value="1"/>
</dbReference>
<proteinExistence type="inferred from homology"/>
<dbReference type="HAMAP" id="MF_00384">
    <property type="entry name" value="Homoser_kinase"/>
    <property type="match status" value="1"/>
</dbReference>
<evidence type="ECO:0000256" key="1">
    <source>
        <dbReference type="ARBA" id="ARBA00005015"/>
    </source>
</evidence>
<dbReference type="EMBL" id="CP003184">
    <property type="protein sequence ID" value="AFK85404.1"/>
    <property type="molecule type" value="Genomic_DNA"/>
</dbReference>
<comment type="pathway">
    <text evidence="1 13">Amino-acid biosynthesis; L-threonine biosynthesis; L-threonine from L-aspartate: step 4/5.</text>
</comment>
<dbReference type="PANTHER" id="PTHR20861:SF1">
    <property type="entry name" value="HOMOSERINE KINASE"/>
    <property type="match status" value="1"/>
</dbReference>